<accession>A0A6M3JFL4</accession>
<dbReference type="EMBL" id="MT141588">
    <property type="protein sequence ID" value="QJA68118.1"/>
    <property type="molecule type" value="Genomic_DNA"/>
</dbReference>
<dbReference type="AlphaFoldDB" id="A0A6M3JFL4"/>
<organism evidence="1">
    <name type="scientific">viral metagenome</name>
    <dbReference type="NCBI Taxonomy" id="1070528"/>
    <lineage>
        <taxon>unclassified sequences</taxon>
        <taxon>metagenomes</taxon>
        <taxon>organismal metagenomes</taxon>
    </lineage>
</organism>
<protein>
    <submittedName>
        <fullName evidence="1">Uncharacterized protein</fullName>
    </submittedName>
</protein>
<dbReference type="EMBL" id="MT143495">
    <property type="protein sequence ID" value="QJA97460.1"/>
    <property type="molecule type" value="Genomic_DNA"/>
</dbReference>
<reference evidence="1" key="1">
    <citation type="submission" date="2020-03" db="EMBL/GenBank/DDBJ databases">
        <title>The deep terrestrial virosphere.</title>
        <authorList>
            <person name="Holmfeldt K."/>
            <person name="Nilsson E."/>
            <person name="Simone D."/>
            <person name="Lopez-Fernandez M."/>
            <person name="Wu X."/>
            <person name="de Brujin I."/>
            <person name="Lundin D."/>
            <person name="Andersson A."/>
            <person name="Bertilsson S."/>
            <person name="Dopson M."/>
        </authorList>
    </citation>
    <scope>NUCLEOTIDE SEQUENCE</scope>
    <source>
        <strain evidence="1">MM415A08438</strain>
        <strain evidence="2">MM415B06235</strain>
    </source>
</reference>
<proteinExistence type="predicted"/>
<sequence length="61" mass="7070">MTNFKLIADNTKSAQLECPCCFIRFIAPSGYSLEYKKIDDNIFVYITCPFCKFQDSVIMED</sequence>
<evidence type="ECO:0000313" key="1">
    <source>
        <dbReference type="EMBL" id="QJA68118.1"/>
    </source>
</evidence>
<name>A0A6M3JFL4_9ZZZZ</name>
<evidence type="ECO:0000313" key="2">
    <source>
        <dbReference type="EMBL" id="QJA97460.1"/>
    </source>
</evidence>
<gene>
    <name evidence="1" type="ORF">MM415A08438_0003</name>
    <name evidence="2" type="ORF">MM415B06235_0011</name>
</gene>